<dbReference type="InterPro" id="IPR004891">
    <property type="entry name" value="Mercury-R_MerC"/>
</dbReference>
<accession>A0ABU6HWC9</accession>
<keyword evidence="1" id="KW-0472">Membrane</keyword>
<evidence type="ECO:0000256" key="1">
    <source>
        <dbReference type="SAM" id="Phobius"/>
    </source>
</evidence>
<feature type="transmembrane region" description="Helical" evidence="1">
    <location>
        <begin position="91"/>
        <end position="107"/>
    </location>
</feature>
<comment type="caution">
    <text evidence="2">The sequence shown here is derived from an EMBL/GenBank/DDBJ whole genome shotgun (WGS) entry which is preliminary data.</text>
</comment>
<gene>
    <name evidence="2" type="ORF">SOP96_16815</name>
</gene>
<name>A0ABU6HWC9_9FLAO</name>
<reference evidence="2 3" key="1">
    <citation type="submission" date="2024-01" db="EMBL/GenBank/DDBJ databases">
        <title>Chryseobacterium sp. T9W2-O.</title>
        <authorList>
            <person name="Maltman C."/>
        </authorList>
    </citation>
    <scope>NUCLEOTIDE SEQUENCE [LARGE SCALE GENOMIC DNA]</scope>
    <source>
        <strain evidence="2 3">T9W2-O</strain>
    </source>
</reference>
<feature type="transmembrane region" description="Helical" evidence="1">
    <location>
        <begin position="33"/>
        <end position="54"/>
    </location>
</feature>
<proteinExistence type="predicted"/>
<evidence type="ECO:0000313" key="3">
    <source>
        <dbReference type="Proteomes" id="UP001348397"/>
    </source>
</evidence>
<dbReference type="Proteomes" id="UP001348397">
    <property type="component" value="Unassembled WGS sequence"/>
</dbReference>
<dbReference type="EMBL" id="JAYLAA010000053">
    <property type="protein sequence ID" value="MEC3877381.1"/>
    <property type="molecule type" value="Genomic_DNA"/>
</dbReference>
<feature type="transmembrane region" description="Helical" evidence="1">
    <location>
        <begin position="66"/>
        <end position="85"/>
    </location>
</feature>
<dbReference type="RefSeq" id="WP_326322057.1">
    <property type="nucleotide sequence ID" value="NZ_JAYLAA010000053.1"/>
</dbReference>
<dbReference type="Pfam" id="PF03203">
    <property type="entry name" value="MerC"/>
    <property type="match status" value="1"/>
</dbReference>
<keyword evidence="3" id="KW-1185">Reference proteome</keyword>
<protein>
    <submittedName>
        <fullName evidence="2">MerC domain-containing protein</fullName>
    </submittedName>
</protein>
<organism evidence="2 3">
    <name type="scientific">Chryseobacterium salviniae</name>
    <dbReference type="NCBI Taxonomy" id="3101750"/>
    <lineage>
        <taxon>Bacteria</taxon>
        <taxon>Pseudomonadati</taxon>
        <taxon>Bacteroidota</taxon>
        <taxon>Flavobacteriia</taxon>
        <taxon>Flavobacteriales</taxon>
        <taxon>Weeksellaceae</taxon>
        <taxon>Chryseobacterium group</taxon>
        <taxon>Chryseobacterium</taxon>
    </lineage>
</organism>
<keyword evidence="1" id="KW-0812">Transmembrane</keyword>
<evidence type="ECO:0000313" key="2">
    <source>
        <dbReference type="EMBL" id="MEC3877381.1"/>
    </source>
</evidence>
<keyword evidence="1" id="KW-1133">Transmembrane helix</keyword>
<sequence length="112" mass="12460">MKTKILDILGASAALLCLIHCIAFPVLMIVPFGISHNAFIDLFFFVIGVFIVFRITKKTKSITLRILFWSSILLIGISVGLDFMFHIHSELILAGAAGLITAHILNFKNHKH</sequence>